<dbReference type="AlphaFoldDB" id="A0A229T0N5"/>
<reference evidence="2" key="1">
    <citation type="submission" date="2017-07" db="EMBL/GenBank/DDBJ databases">
        <title>Comparative genome mining reveals phylogenetic distribution patterns of secondary metabolites in Amycolatopsis.</title>
        <authorList>
            <person name="Adamek M."/>
            <person name="Alanjary M."/>
            <person name="Sales-Ortells H."/>
            <person name="Goodfellow M."/>
            <person name="Bull A.T."/>
            <person name="Kalinowski J."/>
            <person name="Ziemert N."/>
        </authorList>
    </citation>
    <scope>NUCLEOTIDE SEQUENCE [LARGE SCALE GENOMIC DNA]</scope>
    <source>
        <strain evidence="2">H5</strain>
    </source>
</reference>
<comment type="caution">
    <text evidence="1">The sequence shown here is derived from an EMBL/GenBank/DDBJ whole genome shotgun (WGS) entry which is preliminary data.</text>
</comment>
<proteinExistence type="predicted"/>
<name>A0A229T0N5_9PSEU</name>
<evidence type="ECO:0000313" key="2">
    <source>
        <dbReference type="Proteomes" id="UP000215199"/>
    </source>
</evidence>
<dbReference type="EMBL" id="NMUL01000028">
    <property type="protein sequence ID" value="OXM64481.1"/>
    <property type="molecule type" value="Genomic_DNA"/>
</dbReference>
<keyword evidence="2" id="KW-1185">Reference proteome</keyword>
<organism evidence="1 2">
    <name type="scientific">Amycolatopsis vastitatis</name>
    <dbReference type="NCBI Taxonomy" id="1905142"/>
    <lineage>
        <taxon>Bacteria</taxon>
        <taxon>Bacillati</taxon>
        <taxon>Actinomycetota</taxon>
        <taxon>Actinomycetes</taxon>
        <taxon>Pseudonocardiales</taxon>
        <taxon>Pseudonocardiaceae</taxon>
        <taxon>Amycolatopsis</taxon>
    </lineage>
</organism>
<evidence type="ECO:0000313" key="1">
    <source>
        <dbReference type="EMBL" id="OXM64481.1"/>
    </source>
</evidence>
<gene>
    <name evidence="1" type="ORF">CF165_26320</name>
</gene>
<dbReference type="Proteomes" id="UP000215199">
    <property type="component" value="Unassembled WGS sequence"/>
</dbReference>
<protein>
    <submittedName>
        <fullName evidence="1">Uncharacterized protein</fullName>
    </submittedName>
</protein>
<sequence length="105" mass="11468">MVIFTPGRIVVDLFAVWCEGDRGIGEKMTQAERSEDGTFTVDLRGLDLPGEAQDKIAHAIQKAVLAEIASLDLAEKPKIPRFDATLRLPDLVGPRGIAIRAIRES</sequence>
<accession>A0A229T0N5</accession>